<dbReference type="Pfam" id="PF11992">
    <property type="entry name" value="TgpA_N"/>
    <property type="match status" value="1"/>
</dbReference>
<dbReference type="SMART" id="SM00460">
    <property type="entry name" value="TGc"/>
    <property type="match status" value="1"/>
</dbReference>
<keyword evidence="4" id="KW-1185">Reference proteome</keyword>
<dbReference type="AlphaFoldDB" id="A0A448VNV4"/>
<proteinExistence type="predicted"/>
<name>A0A448VNV4_9NEIS</name>
<feature type="domain" description="Transglutaminase-like" evidence="2">
    <location>
        <begin position="403"/>
        <end position="475"/>
    </location>
</feature>
<dbReference type="Gene3D" id="3.10.620.30">
    <property type="match status" value="1"/>
</dbReference>
<keyword evidence="1" id="KW-0812">Transmembrane</keyword>
<evidence type="ECO:0000256" key="1">
    <source>
        <dbReference type="SAM" id="Phobius"/>
    </source>
</evidence>
<feature type="transmembrane region" description="Helical" evidence="1">
    <location>
        <begin position="87"/>
        <end position="105"/>
    </location>
</feature>
<feature type="transmembrane region" description="Helical" evidence="1">
    <location>
        <begin position="111"/>
        <end position="130"/>
    </location>
</feature>
<evidence type="ECO:0000259" key="2">
    <source>
        <dbReference type="SMART" id="SM00460"/>
    </source>
</evidence>
<dbReference type="SUPFAM" id="SSF54001">
    <property type="entry name" value="Cysteine proteinases"/>
    <property type="match status" value="1"/>
</dbReference>
<dbReference type="STRING" id="28091.SAMEA3174300_01971"/>
<dbReference type="OrthoDB" id="9804872at2"/>
<reference evidence="3 4" key="1">
    <citation type="submission" date="2018-12" db="EMBL/GenBank/DDBJ databases">
        <authorList>
            <consortium name="Pathogen Informatics"/>
        </authorList>
    </citation>
    <scope>NUCLEOTIDE SEQUENCE [LARGE SCALE GENOMIC DNA]</scope>
    <source>
        <strain evidence="3 4">NCTC12742</strain>
    </source>
</reference>
<dbReference type="Pfam" id="PF01841">
    <property type="entry name" value="Transglut_core"/>
    <property type="match status" value="1"/>
</dbReference>
<dbReference type="RefSeq" id="WP_004282417.1">
    <property type="nucleotide sequence ID" value="NZ_CAUJRG010000011.1"/>
</dbReference>
<feature type="transmembrane region" description="Helical" evidence="1">
    <location>
        <begin position="21"/>
        <end position="51"/>
    </location>
</feature>
<sequence>MMIQISNPSFLSLQPPKRVQLLVLAVLLWTALPLAGTLPVGVMVLFGAVWLLRVLLLQLGIRLPVWLPVLMSVAAGLAVWQQLGTVLGREGGIAVLLLLVLMKSFENKSMRDWQVLLLSMLFLTGASVVLNQSLLTGLWLLSALTLLGWCFALLCGLAWQQSFRYIGRVWLAALPLAAVLFVTVPRMEQPLWRIPQPAQGQAQTGLSDTMSPGSISNLVQSNELVANVTFSDGLIPQRSQMYWRAIIMSDFDGERWRAVGESYTDQAKADAGKTVSYQMILRDQNGVLPVLDYPQADLPKGLSGRLGAVVRADRSSDSVRRVSLQASLADTLPHSLNQGSRAFYTKLPQGNLQTRILAERLRAESATDREFIDKVLAHFRSQGFRYTLQPQPTPGKDGIDGFMFETRNGFCEHYAQSFVVMMRAADIPARIVTGYLGADFNQEGGFWQIRSKDAHAWAEVWLADEQVWLRVDPTAAVSLGRAESGISRALPESDRHLVAADIGAFSRWQEAGRYYWQQWVVNFDHGRQNNLFERLGLGGFNWKTLLMVAPAALLAAVLPSVWWWQRGRRRERDWLNEGFVLLKTVLLGSEDDTLPSVSAADLKRRMRENRWEDETLFALLDEYDFWLYAAGRPSEKEQRRWYKQVAAAAAEYGD</sequence>
<dbReference type="InterPro" id="IPR038765">
    <property type="entry name" value="Papain-like_cys_pep_sf"/>
</dbReference>
<dbReference type="InterPro" id="IPR052901">
    <property type="entry name" value="Bact_TGase-like"/>
</dbReference>
<dbReference type="GO" id="GO:0006508">
    <property type="term" value="P:proteolysis"/>
    <property type="evidence" value="ECO:0007669"/>
    <property type="project" value="UniProtKB-KW"/>
</dbReference>
<keyword evidence="3" id="KW-0378">Hydrolase</keyword>
<organism evidence="3 4">
    <name type="scientific">Neisseria weaveri</name>
    <dbReference type="NCBI Taxonomy" id="28091"/>
    <lineage>
        <taxon>Bacteria</taxon>
        <taxon>Pseudomonadati</taxon>
        <taxon>Pseudomonadota</taxon>
        <taxon>Betaproteobacteria</taxon>
        <taxon>Neisseriales</taxon>
        <taxon>Neisseriaceae</taxon>
        <taxon>Neisseria</taxon>
    </lineage>
</organism>
<feature type="transmembrane region" description="Helical" evidence="1">
    <location>
        <begin position="165"/>
        <end position="184"/>
    </location>
</feature>
<evidence type="ECO:0000313" key="3">
    <source>
        <dbReference type="EMBL" id="VEJ51458.1"/>
    </source>
</evidence>
<dbReference type="GO" id="GO:0008233">
    <property type="term" value="F:peptidase activity"/>
    <property type="evidence" value="ECO:0007669"/>
    <property type="project" value="UniProtKB-KW"/>
</dbReference>
<dbReference type="Proteomes" id="UP000272771">
    <property type="component" value="Chromosome"/>
</dbReference>
<feature type="transmembrane region" description="Helical" evidence="1">
    <location>
        <begin position="544"/>
        <end position="564"/>
    </location>
</feature>
<keyword evidence="1" id="KW-0472">Membrane</keyword>
<feature type="transmembrane region" description="Helical" evidence="1">
    <location>
        <begin position="137"/>
        <end position="159"/>
    </location>
</feature>
<feature type="transmembrane region" description="Helical" evidence="1">
    <location>
        <begin position="63"/>
        <end position="80"/>
    </location>
</feature>
<evidence type="ECO:0000313" key="4">
    <source>
        <dbReference type="Proteomes" id="UP000272771"/>
    </source>
</evidence>
<gene>
    <name evidence="3" type="ORF">NCTC12742_01346</name>
</gene>
<keyword evidence="1" id="KW-1133">Transmembrane helix</keyword>
<protein>
    <submittedName>
        <fullName evidence="3">Uncharacterized protein involved in cytokinesis, contains TGc (Transglutaminase/protease-like) domain</fullName>
    </submittedName>
</protein>
<dbReference type="EMBL" id="LR134533">
    <property type="protein sequence ID" value="VEJ51458.1"/>
    <property type="molecule type" value="Genomic_DNA"/>
</dbReference>
<dbReference type="InterPro" id="IPR002931">
    <property type="entry name" value="Transglutaminase-like"/>
</dbReference>
<keyword evidence="3" id="KW-0645">Protease</keyword>
<dbReference type="PANTHER" id="PTHR42736">
    <property type="entry name" value="PROTEIN-GLUTAMINE GAMMA-GLUTAMYLTRANSFERASE"/>
    <property type="match status" value="1"/>
</dbReference>
<dbReference type="PANTHER" id="PTHR42736:SF1">
    <property type="entry name" value="PROTEIN-GLUTAMINE GAMMA-GLUTAMYLTRANSFERASE"/>
    <property type="match status" value="1"/>
</dbReference>
<accession>A0A448VNV4</accession>
<dbReference type="InterPro" id="IPR021878">
    <property type="entry name" value="TgpA_N"/>
</dbReference>